<name>A0A4R6RN03_9HYPH</name>
<sequence>MSTAPKTRGILETALYCADLGRSHRFYADVIGLSAMLTTPRLVAMDAGARGVLLLFQAGATSEDLPEGDGVIPGHEGAGRLHMAFAIDDADYEPWKAHFAALGLSLAGEVSWPRGGRSLYVRDPDGHAVEFCTPGLWPNG</sequence>
<dbReference type="InterPro" id="IPR050383">
    <property type="entry name" value="GlyoxalaseI/FosfomycinResist"/>
</dbReference>
<keyword evidence="2" id="KW-0223">Dioxygenase</keyword>
<dbReference type="Gene3D" id="3.10.180.10">
    <property type="entry name" value="2,3-Dihydroxybiphenyl 1,2-Dioxygenase, domain 1"/>
    <property type="match status" value="1"/>
</dbReference>
<proteinExistence type="predicted"/>
<dbReference type="PANTHER" id="PTHR21366">
    <property type="entry name" value="GLYOXALASE FAMILY PROTEIN"/>
    <property type="match status" value="1"/>
</dbReference>
<dbReference type="InterPro" id="IPR029068">
    <property type="entry name" value="Glyas_Bleomycin-R_OHBP_Dase"/>
</dbReference>
<dbReference type="Pfam" id="PF00903">
    <property type="entry name" value="Glyoxalase"/>
    <property type="match status" value="1"/>
</dbReference>
<accession>A0A4R6RN03</accession>
<reference evidence="2 3" key="1">
    <citation type="submission" date="2019-03" db="EMBL/GenBank/DDBJ databases">
        <title>Genomic Encyclopedia of Type Strains, Phase IV (KMG-IV): sequencing the most valuable type-strain genomes for metagenomic binning, comparative biology and taxonomic classification.</title>
        <authorList>
            <person name="Goeker M."/>
        </authorList>
    </citation>
    <scope>NUCLEOTIDE SEQUENCE [LARGE SCALE GENOMIC DNA]</scope>
    <source>
        <strain evidence="2 3">DSM 102969</strain>
    </source>
</reference>
<dbReference type="OrthoDB" id="9812656at2"/>
<protein>
    <submittedName>
        <fullName evidence="2">Glyoxalase/bleomycin resistance protein/dioxygenase superfamily protein</fullName>
    </submittedName>
</protein>
<dbReference type="PANTHER" id="PTHR21366:SF22">
    <property type="entry name" value="VOC DOMAIN-CONTAINING PROTEIN"/>
    <property type="match status" value="1"/>
</dbReference>
<dbReference type="RefSeq" id="WP_126535324.1">
    <property type="nucleotide sequence ID" value="NZ_BSPM01000008.1"/>
</dbReference>
<dbReference type="EMBL" id="SNXY01000006">
    <property type="protein sequence ID" value="TDP87565.1"/>
    <property type="molecule type" value="Genomic_DNA"/>
</dbReference>
<keyword evidence="2" id="KW-0560">Oxidoreductase</keyword>
<evidence type="ECO:0000259" key="1">
    <source>
        <dbReference type="PROSITE" id="PS51819"/>
    </source>
</evidence>
<dbReference type="Proteomes" id="UP000294547">
    <property type="component" value="Unassembled WGS sequence"/>
</dbReference>
<dbReference type="InterPro" id="IPR004360">
    <property type="entry name" value="Glyas_Fos-R_dOase_dom"/>
</dbReference>
<dbReference type="InterPro" id="IPR037523">
    <property type="entry name" value="VOC_core"/>
</dbReference>
<dbReference type="PROSITE" id="PS51819">
    <property type="entry name" value="VOC"/>
    <property type="match status" value="1"/>
</dbReference>
<comment type="caution">
    <text evidence="2">The sequence shown here is derived from an EMBL/GenBank/DDBJ whole genome shotgun (WGS) entry which is preliminary data.</text>
</comment>
<dbReference type="SUPFAM" id="SSF54593">
    <property type="entry name" value="Glyoxalase/Bleomycin resistance protein/Dihydroxybiphenyl dioxygenase"/>
    <property type="match status" value="1"/>
</dbReference>
<gene>
    <name evidence="2" type="ORF">EDD54_1464</name>
</gene>
<feature type="domain" description="VOC" evidence="1">
    <location>
        <begin position="9"/>
        <end position="134"/>
    </location>
</feature>
<keyword evidence="3" id="KW-1185">Reference proteome</keyword>
<organism evidence="2 3">
    <name type="scientific">Oharaeibacter diazotrophicus</name>
    <dbReference type="NCBI Taxonomy" id="1920512"/>
    <lineage>
        <taxon>Bacteria</taxon>
        <taxon>Pseudomonadati</taxon>
        <taxon>Pseudomonadota</taxon>
        <taxon>Alphaproteobacteria</taxon>
        <taxon>Hyphomicrobiales</taxon>
        <taxon>Pleomorphomonadaceae</taxon>
        <taxon>Oharaeibacter</taxon>
    </lineage>
</organism>
<dbReference type="AlphaFoldDB" id="A0A4R6RN03"/>
<evidence type="ECO:0000313" key="3">
    <source>
        <dbReference type="Proteomes" id="UP000294547"/>
    </source>
</evidence>
<evidence type="ECO:0000313" key="2">
    <source>
        <dbReference type="EMBL" id="TDP87565.1"/>
    </source>
</evidence>
<dbReference type="GO" id="GO:0051213">
    <property type="term" value="F:dioxygenase activity"/>
    <property type="evidence" value="ECO:0007669"/>
    <property type="project" value="UniProtKB-KW"/>
</dbReference>